<reference evidence="4" key="2">
    <citation type="submission" date="2021-02" db="EMBL/GenBank/DDBJ databases">
        <title>Aspergillus puulaauensis MK2 genome sequence.</title>
        <authorList>
            <person name="Futagami T."/>
            <person name="Mori K."/>
            <person name="Kadooka C."/>
            <person name="Tanaka T."/>
        </authorList>
    </citation>
    <scope>NUCLEOTIDE SEQUENCE</scope>
    <source>
        <strain evidence="4">MK2</strain>
    </source>
</reference>
<dbReference type="PROSITE" id="PS50103">
    <property type="entry name" value="ZF_C3H1"/>
    <property type="match status" value="1"/>
</dbReference>
<feature type="region of interest" description="Disordered" evidence="2">
    <location>
        <begin position="283"/>
        <end position="310"/>
    </location>
</feature>
<keyword evidence="1" id="KW-0863">Zinc-finger</keyword>
<dbReference type="Proteomes" id="UP000654913">
    <property type="component" value="Chromosome 8"/>
</dbReference>
<dbReference type="Pfam" id="PF25540">
    <property type="entry name" value="DUF7923"/>
    <property type="match status" value="1"/>
</dbReference>
<reference evidence="4" key="1">
    <citation type="submission" date="2021-01" db="EMBL/GenBank/DDBJ databases">
        <authorList>
            <consortium name="Aspergillus puulaauensis MK2 genome sequencing consortium"/>
            <person name="Kazuki M."/>
            <person name="Futagami T."/>
        </authorList>
    </citation>
    <scope>NUCLEOTIDE SEQUENCE</scope>
    <source>
        <strain evidence="4">MK2</strain>
    </source>
</reference>
<feature type="zinc finger region" description="C3H1-type" evidence="1">
    <location>
        <begin position="363"/>
        <end position="391"/>
    </location>
</feature>
<dbReference type="AlphaFoldDB" id="A0A7R7Y037"/>
<proteinExistence type="predicted"/>
<evidence type="ECO:0000313" key="5">
    <source>
        <dbReference type="Proteomes" id="UP000654913"/>
    </source>
</evidence>
<dbReference type="InterPro" id="IPR057654">
    <property type="entry name" value="Znf-CCCH_tandem"/>
</dbReference>
<keyword evidence="1" id="KW-0862">Zinc</keyword>
<gene>
    <name evidence="4" type="ORF">APUU_81010A</name>
</gene>
<name>A0A7R7Y037_9EURO</name>
<dbReference type="RefSeq" id="XP_041562893.1">
    <property type="nucleotide sequence ID" value="XM_041697354.1"/>
</dbReference>
<dbReference type="GO" id="GO:0008270">
    <property type="term" value="F:zinc ion binding"/>
    <property type="evidence" value="ECO:0007669"/>
    <property type="project" value="UniProtKB-KW"/>
</dbReference>
<sequence length="461" mass="51350">MILNIEALSRRYQELRAAEDSKDRIIEDLLENIKQLGSKHAKAVDDYDDQKRATSSLREDIKKYKLDIDAMKRGQDKLSFVSVIVDGDGMNVRRSVLPTVDSSNFPQFLESLVQDGKHGGDRAARRLIEASDDHVQNTEPAAPSNTCYKIRVYANVAGLTKAYRGDKILDYDQDLTSFIQGFNKAHPLCDFVDVGDGKECCDVKMRALLERDLVDIHCQRVLFCASADNGYAPVLRQYRGSSRISLVEGPPFARDMKELASDFKTTSFPSVFMARKLNETQRASSGSVSTATSTTTTISSGSPTPNYASAAAKPAPALQFPFPPAKGRQEPMISLRLSLYVNDLDQRVDWPLKTSPKQTVASLKARKLCNRFHILGDCPYGIFCSHEHGIAPSRQEVVDLMYIARSSPCGEGVYCRDVKCLSGHRCAFGESCINKQECRFDSSMHAVALDNFNRIEEYPLD</sequence>
<dbReference type="InterPro" id="IPR057683">
    <property type="entry name" value="DUF7923"/>
</dbReference>
<dbReference type="EMBL" id="AP024450">
    <property type="protein sequence ID" value="BCS30707.1"/>
    <property type="molecule type" value="Genomic_DNA"/>
</dbReference>
<dbReference type="InterPro" id="IPR000571">
    <property type="entry name" value="Znf_CCCH"/>
</dbReference>
<feature type="domain" description="C3H1-type" evidence="3">
    <location>
        <begin position="363"/>
        <end position="391"/>
    </location>
</feature>
<evidence type="ECO:0000313" key="4">
    <source>
        <dbReference type="EMBL" id="BCS30707.1"/>
    </source>
</evidence>
<evidence type="ECO:0000259" key="3">
    <source>
        <dbReference type="PROSITE" id="PS50103"/>
    </source>
</evidence>
<evidence type="ECO:0000256" key="1">
    <source>
        <dbReference type="PROSITE-ProRule" id="PRU00723"/>
    </source>
</evidence>
<dbReference type="OrthoDB" id="2270193at2759"/>
<dbReference type="PANTHER" id="PTHR37543">
    <property type="entry name" value="CCCH ZINC FINGER DNA BINDING PROTEIN (AFU_ORTHOLOGUE AFUA_5G12760)"/>
    <property type="match status" value="1"/>
</dbReference>
<keyword evidence="1" id="KW-0479">Metal-binding</keyword>
<organism evidence="4 5">
    <name type="scientific">Aspergillus puulaauensis</name>
    <dbReference type="NCBI Taxonomy" id="1220207"/>
    <lineage>
        <taxon>Eukaryota</taxon>
        <taxon>Fungi</taxon>
        <taxon>Dikarya</taxon>
        <taxon>Ascomycota</taxon>
        <taxon>Pezizomycotina</taxon>
        <taxon>Eurotiomycetes</taxon>
        <taxon>Eurotiomycetidae</taxon>
        <taxon>Eurotiales</taxon>
        <taxon>Aspergillaceae</taxon>
        <taxon>Aspergillus</taxon>
    </lineage>
</organism>
<evidence type="ECO:0000256" key="2">
    <source>
        <dbReference type="SAM" id="MobiDB-lite"/>
    </source>
</evidence>
<dbReference type="Pfam" id="PF25543">
    <property type="entry name" value="zf-CCCH_tandem"/>
    <property type="match status" value="1"/>
</dbReference>
<accession>A0A7R7Y037</accession>
<keyword evidence="5" id="KW-1185">Reference proteome</keyword>
<dbReference type="KEGG" id="apuu:APUU_81010A"/>
<protein>
    <recommendedName>
        <fullName evidence="3">C3H1-type domain-containing protein</fullName>
    </recommendedName>
</protein>
<dbReference type="PANTHER" id="PTHR37543:SF1">
    <property type="entry name" value="CCCH ZINC FINGER DNA BINDING PROTEIN (AFU_ORTHOLOGUE AFUA_5G12760)"/>
    <property type="match status" value="1"/>
</dbReference>
<dbReference type="GeneID" id="64980704"/>